<keyword evidence="4" id="KW-1185">Reference proteome</keyword>
<dbReference type="InterPro" id="IPR007844">
    <property type="entry name" value="AsmA"/>
</dbReference>
<protein>
    <submittedName>
        <fullName evidence="3">AsmA family protein</fullName>
    </submittedName>
</protein>
<dbReference type="PANTHER" id="PTHR30441:SF4">
    <property type="entry name" value="PROTEIN ASMA"/>
    <property type="match status" value="1"/>
</dbReference>
<dbReference type="Pfam" id="PF05170">
    <property type="entry name" value="AsmA"/>
    <property type="match status" value="1"/>
</dbReference>
<dbReference type="PANTHER" id="PTHR30441">
    <property type="entry name" value="DUF748 DOMAIN-CONTAINING PROTEIN"/>
    <property type="match status" value="1"/>
</dbReference>
<accession>A0A4Q9GBR9</accession>
<gene>
    <name evidence="3" type="ORF">EYR15_14195</name>
</gene>
<dbReference type="GO" id="GO:0005886">
    <property type="term" value="C:plasma membrane"/>
    <property type="evidence" value="ECO:0007669"/>
    <property type="project" value="TreeGrafter"/>
</dbReference>
<evidence type="ECO:0000313" key="3">
    <source>
        <dbReference type="EMBL" id="TBN48731.1"/>
    </source>
</evidence>
<dbReference type="AlphaFoldDB" id="A0A4Q9GBR9"/>
<comment type="caution">
    <text evidence="3">The sequence shown here is derived from an EMBL/GenBank/DDBJ whole genome shotgun (WGS) entry which is preliminary data.</text>
</comment>
<dbReference type="OrthoDB" id="9816380at2"/>
<evidence type="ECO:0000256" key="1">
    <source>
        <dbReference type="SAM" id="MobiDB-lite"/>
    </source>
</evidence>
<sequence length="1193" mass="121727">MNNTLTGLGLALVLALFAALIGPLFVDWSAYRDDFAREAGRLIGAPAKVAGDVEVRLLPTPYARFHGLSAGDGKRRLAVDEVEIELAFAALLKGEFKAERLLLRRPKLEIEINADGAVATPFTAKRAAGDADRISFDRAEIEGGAIVISAPSGRYQLHDISGVAEAASLNGPLRFDGAGSLSGARSALRLSTSRVEAGGSLRFKLEVAAEGRPETVTLDGALTSGPRPTFDGAVAIVRPAGRDPQGSDPWRATAALKGDARRLAIETLDIVYGPDDRAARLSGRGALLLGGAPSFDLALEGRQVDIDRLAESSEPTPGGRIATLGPRLAGLTRPPFGGRLAIDLGAIVIGGDLAQDVSAVLLARKDGWRIERLSAALPGGAKASLSGAVAFGGGGPGFAGPVDLDVADFAGLRRWIAGGARVAAGPARRISLKGDVTARIDAVTIDNADLTVDGAGSRGRLAWRSAEDTRGRPAIEAALASDRLDLDALGIDRAVFDGLKGGDFDLALTLDARSLVFGGVGMSGVALEGLVDSRALTLKRLNVADAEGASVSGAGRLALGDGAGDGELKLSAAAKSAAPLAALVRAVGASEAVAAGIETRGEALAPFRLAIELTTDSGGAKLAVKGDAAGGTLDLAASSAEISLNADAALQATLATPDGARLATLAGFSVSPLAAAPGGSLSISLRGSPAKGMAGKTRMTALGLDLGFQGDMAYAADAGARADGVVTLKGDDLVIFAEAIGRVTPGVLPPTPAALTAKLKTDGDETRLDAISGTISGRRVAGALSVPADARKGFSGDLSFDRGSLSELAALAFGPDALGQSADRRSLWPSAAFGPSPLRGLTGRVNMALGEADLTANRIARDVRFALVAKPNGLALENLSADVEGGRLTGVASVGRQNADASVTLDVALKGARAEQVVGAPSPLKGEIEIALQAQATGRSIAGLIASLNGAGSATIAKGAIAGFDPAAIARIEPQVEAGLALDASRIAEAVERGLGSGDLPLARATLPFTIAAGSLRSGALKAESSVARLDGGATLDLPRLWLDADLMLAAPSRDAPQVGVSFEGPLSGPRRRVDATGLVNWLSVRAVERETKRIEAMEAEMRDRARIAREKADAARAAKAEEARKRAEAEKRADAERRKQEAETKALLDALPQPASKPDQPQSVPPAVRGDAPQTRPEPALPLPMVISPLSR</sequence>
<dbReference type="InterPro" id="IPR052894">
    <property type="entry name" value="AsmA-related"/>
</dbReference>
<dbReference type="GO" id="GO:0090313">
    <property type="term" value="P:regulation of protein targeting to membrane"/>
    <property type="evidence" value="ECO:0007669"/>
    <property type="project" value="TreeGrafter"/>
</dbReference>
<feature type="domain" description="AsmA" evidence="2">
    <location>
        <begin position="861"/>
        <end position="1007"/>
    </location>
</feature>
<evidence type="ECO:0000313" key="4">
    <source>
        <dbReference type="Proteomes" id="UP000291613"/>
    </source>
</evidence>
<dbReference type="RefSeq" id="WP_131004215.1">
    <property type="nucleotide sequence ID" value="NZ_JBHSZR010000009.1"/>
</dbReference>
<organism evidence="3 4">
    <name type="scientific">Hansschlegelia quercus</name>
    <dbReference type="NCBI Taxonomy" id="2528245"/>
    <lineage>
        <taxon>Bacteria</taxon>
        <taxon>Pseudomonadati</taxon>
        <taxon>Pseudomonadota</taxon>
        <taxon>Alphaproteobacteria</taxon>
        <taxon>Hyphomicrobiales</taxon>
        <taxon>Methylopilaceae</taxon>
        <taxon>Hansschlegelia</taxon>
    </lineage>
</organism>
<proteinExistence type="predicted"/>
<dbReference type="Proteomes" id="UP000291613">
    <property type="component" value="Unassembled WGS sequence"/>
</dbReference>
<feature type="region of interest" description="Disordered" evidence="1">
    <location>
        <begin position="1117"/>
        <end position="1193"/>
    </location>
</feature>
<reference evidence="3 4" key="1">
    <citation type="submission" date="2019-02" db="EMBL/GenBank/DDBJ databases">
        <title>Hansschlegelia quercus sp. nov., a novel methylotrophic bacterium from buds of oak (Quercus robur L.).</title>
        <authorList>
            <person name="Agafonova N.V."/>
            <person name="Kaparullina E.N."/>
            <person name="Grouzdev D.S."/>
            <person name="Doronina N.V."/>
        </authorList>
    </citation>
    <scope>NUCLEOTIDE SEQUENCE [LARGE SCALE GENOMIC DNA]</scope>
    <source>
        <strain evidence="3 4">Dub</strain>
    </source>
</reference>
<evidence type="ECO:0000259" key="2">
    <source>
        <dbReference type="Pfam" id="PF05170"/>
    </source>
</evidence>
<name>A0A4Q9GBR9_9HYPH</name>
<dbReference type="EMBL" id="SIUB01000007">
    <property type="protein sequence ID" value="TBN48731.1"/>
    <property type="molecule type" value="Genomic_DNA"/>
</dbReference>
<feature type="compositionally biased region" description="Basic and acidic residues" evidence="1">
    <location>
        <begin position="1117"/>
        <end position="1147"/>
    </location>
</feature>